<dbReference type="InterPro" id="IPR000787">
    <property type="entry name" value="Peptidase_M29"/>
</dbReference>
<dbReference type="EC" id="3.4.11.-" evidence="10"/>
<comment type="caution">
    <text evidence="10">The sequence shown here is derived from an EMBL/GenBank/DDBJ whole genome shotgun (WGS) entry which is preliminary data.</text>
</comment>
<dbReference type="RefSeq" id="WP_184402104.1">
    <property type="nucleotide sequence ID" value="NZ_JACHHJ010000001.1"/>
</dbReference>
<gene>
    <name evidence="10" type="ORF">HNR44_000012</name>
</gene>
<evidence type="ECO:0000256" key="3">
    <source>
        <dbReference type="ARBA" id="ARBA00001947"/>
    </source>
</evidence>
<comment type="cofactor">
    <cofactor evidence="2">
        <name>Mg(2+)</name>
        <dbReference type="ChEBI" id="CHEBI:18420"/>
    </cofactor>
</comment>
<dbReference type="EMBL" id="JACHHJ010000001">
    <property type="protein sequence ID" value="MBB6448063.1"/>
    <property type="molecule type" value="Genomic_DNA"/>
</dbReference>
<keyword evidence="8 10" id="KW-0378">Hydrolase</keyword>
<keyword evidence="6" id="KW-0645">Protease</keyword>
<dbReference type="SUPFAM" id="SSF144052">
    <property type="entry name" value="Thermophilic metalloprotease-like"/>
    <property type="match status" value="1"/>
</dbReference>
<keyword evidence="5 10" id="KW-0031">Aminopeptidase</keyword>
<proteinExistence type="inferred from homology"/>
<dbReference type="Pfam" id="PF02073">
    <property type="entry name" value="Peptidase_M29"/>
    <property type="match status" value="1"/>
</dbReference>
<dbReference type="AlphaFoldDB" id="A0A841PV73"/>
<reference evidence="10 11" key="1">
    <citation type="submission" date="2020-08" db="EMBL/GenBank/DDBJ databases">
        <title>Genomic Encyclopedia of Type Strains, Phase IV (KMG-IV): sequencing the most valuable type-strain genomes for metagenomic binning, comparative biology and taxonomic classification.</title>
        <authorList>
            <person name="Goeker M."/>
        </authorList>
    </citation>
    <scope>NUCLEOTIDE SEQUENCE [LARGE SCALE GENOMIC DNA]</scope>
    <source>
        <strain evidence="10 11">DSM 21769</strain>
    </source>
</reference>
<evidence type="ECO:0000256" key="4">
    <source>
        <dbReference type="ARBA" id="ARBA00008236"/>
    </source>
</evidence>
<dbReference type="InterPro" id="IPR052170">
    <property type="entry name" value="M29_Exopeptidase"/>
</dbReference>
<dbReference type="GO" id="GO:0006508">
    <property type="term" value="P:proteolysis"/>
    <property type="evidence" value="ECO:0007669"/>
    <property type="project" value="UniProtKB-KW"/>
</dbReference>
<evidence type="ECO:0000313" key="11">
    <source>
        <dbReference type="Proteomes" id="UP000568839"/>
    </source>
</evidence>
<comment type="cofactor">
    <cofactor evidence="3">
        <name>Zn(2+)</name>
        <dbReference type="ChEBI" id="CHEBI:29105"/>
    </cofactor>
</comment>
<evidence type="ECO:0000256" key="6">
    <source>
        <dbReference type="ARBA" id="ARBA00022670"/>
    </source>
</evidence>
<sequence>MTTFQQKIESYADIALNVGVNIQEGQTLMIRSPLYAADFVRIVAEKAYKAGAKHVRVDWNDEELTRLKFELAPKEAFSEFPNWHARALEEEAENDAAFLTITGGDPDLLKGIDHDRIATSNQTNGKALEGFRNYIQSDKVSWSIVAVPSVKWAERVFPEAKGDEAVEKLWEAIFSATRVNESDPVAAWKEHLQTLDEKMNTLNDKHFDALHYTAKGTDLTIELPQTHTWASGGSVSKAGVNFVANIPTEEVFTAAKKNGVNGTVSSTKPLNYGGTLITDFTLTFEKGKVVAFEAKEGEETLKRLLENDEGSSYLGEVALVPHHSPISNTNIIFFNTLFDENASNHLALGSAYAFNIEDGKDMEKEELEQKGINTSITHVDFMIGAADMDIDGIHKDGTREPVFRNGDWAI</sequence>
<evidence type="ECO:0000256" key="8">
    <source>
        <dbReference type="ARBA" id="ARBA00022801"/>
    </source>
</evidence>
<evidence type="ECO:0000256" key="2">
    <source>
        <dbReference type="ARBA" id="ARBA00001946"/>
    </source>
</evidence>
<dbReference type="InterPro" id="IPR035097">
    <property type="entry name" value="M29_N-terminal"/>
</dbReference>
<evidence type="ECO:0000256" key="5">
    <source>
        <dbReference type="ARBA" id="ARBA00022438"/>
    </source>
</evidence>
<organism evidence="10 11">
    <name type="scientific">Geomicrobium halophilum</name>
    <dbReference type="NCBI Taxonomy" id="549000"/>
    <lineage>
        <taxon>Bacteria</taxon>
        <taxon>Bacillati</taxon>
        <taxon>Bacillota</taxon>
        <taxon>Bacilli</taxon>
        <taxon>Bacillales</taxon>
        <taxon>Geomicrobium</taxon>
    </lineage>
</organism>
<dbReference type="PANTHER" id="PTHR34448">
    <property type="entry name" value="AMINOPEPTIDASE"/>
    <property type="match status" value="1"/>
</dbReference>
<keyword evidence="7" id="KW-0479">Metal-binding</keyword>
<comment type="similarity">
    <text evidence="4">Belongs to the peptidase M29 family.</text>
</comment>
<keyword evidence="9" id="KW-0482">Metalloprotease</keyword>
<dbReference type="PANTHER" id="PTHR34448:SF3">
    <property type="entry name" value="AMINOPEPTIDASE AMPS"/>
    <property type="match status" value="1"/>
</dbReference>
<dbReference type="GO" id="GO:0004177">
    <property type="term" value="F:aminopeptidase activity"/>
    <property type="evidence" value="ECO:0007669"/>
    <property type="project" value="UniProtKB-KW"/>
</dbReference>
<accession>A0A841PV73</accession>
<dbReference type="PRINTS" id="PR00919">
    <property type="entry name" value="THERMOPTASE"/>
</dbReference>
<comment type="cofactor">
    <cofactor evidence="1">
        <name>Co(2+)</name>
        <dbReference type="ChEBI" id="CHEBI:48828"/>
    </cofactor>
</comment>
<name>A0A841PV73_9BACL</name>
<dbReference type="GO" id="GO:0008237">
    <property type="term" value="F:metallopeptidase activity"/>
    <property type="evidence" value="ECO:0007669"/>
    <property type="project" value="UniProtKB-KW"/>
</dbReference>
<evidence type="ECO:0000256" key="1">
    <source>
        <dbReference type="ARBA" id="ARBA00001941"/>
    </source>
</evidence>
<protein>
    <submittedName>
        <fullName evidence="10">Aminopeptidase</fullName>
        <ecNumber evidence="10">3.4.11.-</ecNumber>
    </submittedName>
</protein>
<dbReference type="Proteomes" id="UP000568839">
    <property type="component" value="Unassembled WGS sequence"/>
</dbReference>
<dbReference type="Gene3D" id="3.40.1830.10">
    <property type="entry name" value="Thermophilic metalloprotease (M29)"/>
    <property type="match status" value="1"/>
</dbReference>
<evidence type="ECO:0000256" key="9">
    <source>
        <dbReference type="ARBA" id="ARBA00023049"/>
    </source>
</evidence>
<keyword evidence="11" id="KW-1185">Reference proteome</keyword>
<dbReference type="GO" id="GO:0046872">
    <property type="term" value="F:metal ion binding"/>
    <property type="evidence" value="ECO:0007669"/>
    <property type="project" value="UniProtKB-KW"/>
</dbReference>
<evidence type="ECO:0000313" key="10">
    <source>
        <dbReference type="EMBL" id="MBB6448063.1"/>
    </source>
</evidence>
<evidence type="ECO:0000256" key="7">
    <source>
        <dbReference type="ARBA" id="ARBA00022723"/>
    </source>
</evidence>